<gene>
    <name evidence="1" type="ORF">HX018_13935</name>
</gene>
<accession>A0ABT7NQ12</accession>
<name>A0ABT7NQ12_9SPHI</name>
<reference evidence="1" key="2">
    <citation type="journal article" date="2022" name="Sci. Total Environ.">
        <title>Prevalence, transmission, and molecular epidemiology of tet(X)-positive bacteria among humans, animals, and environmental niches in China: An epidemiological, and genomic-based study.</title>
        <authorList>
            <person name="Dong N."/>
            <person name="Zeng Y."/>
            <person name="Cai C."/>
            <person name="Sun C."/>
            <person name="Lu J."/>
            <person name="Liu C."/>
            <person name="Zhou H."/>
            <person name="Sun Q."/>
            <person name="Shu L."/>
            <person name="Wang H."/>
            <person name="Wang Y."/>
            <person name="Wang S."/>
            <person name="Wu C."/>
            <person name="Chan E.W."/>
            <person name="Chen G."/>
            <person name="Shen Z."/>
            <person name="Chen S."/>
            <person name="Zhang R."/>
        </authorList>
    </citation>
    <scope>NUCLEOTIDE SEQUENCE</scope>
    <source>
        <strain evidence="1">R1692</strain>
    </source>
</reference>
<sequence length="126" mass="14620">MYRDPRTGVEYIKDEQGLLIEVKNNTPALWSIVEHIRAHLNPPMINGVYVRTRPINRAGHRIEVNSLQSDVDGGILNILIYPSDWEIHNRVVAVLEDAIIERIKITIERNRSEPPGHIRIKYEHIE</sequence>
<evidence type="ECO:0000313" key="2">
    <source>
        <dbReference type="Proteomes" id="UP001170954"/>
    </source>
</evidence>
<keyword evidence="2" id="KW-1185">Reference proteome</keyword>
<proteinExistence type="predicted"/>
<organism evidence="1 2">
    <name type="scientific">Sphingobacterium hotanense</name>
    <dbReference type="NCBI Taxonomy" id="649196"/>
    <lineage>
        <taxon>Bacteria</taxon>
        <taxon>Pseudomonadati</taxon>
        <taxon>Bacteroidota</taxon>
        <taxon>Sphingobacteriia</taxon>
        <taxon>Sphingobacteriales</taxon>
        <taxon>Sphingobacteriaceae</taxon>
        <taxon>Sphingobacterium</taxon>
    </lineage>
</organism>
<dbReference type="RefSeq" id="WP_286651780.1">
    <property type="nucleotide sequence ID" value="NZ_JACAGK010000044.1"/>
</dbReference>
<reference evidence="1" key="1">
    <citation type="submission" date="2020-06" db="EMBL/GenBank/DDBJ databases">
        <authorList>
            <person name="Dong N."/>
        </authorList>
    </citation>
    <scope>NUCLEOTIDE SEQUENCE</scope>
    <source>
        <strain evidence="1">R1692</strain>
    </source>
</reference>
<evidence type="ECO:0000313" key="1">
    <source>
        <dbReference type="EMBL" id="MDM1049338.1"/>
    </source>
</evidence>
<comment type="caution">
    <text evidence="1">The sequence shown here is derived from an EMBL/GenBank/DDBJ whole genome shotgun (WGS) entry which is preliminary data.</text>
</comment>
<protein>
    <submittedName>
        <fullName evidence="1">Uncharacterized protein</fullName>
    </submittedName>
</protein>
<dbReference type="EMBL" id="JACAGK010000044">
    <property type="protein sequence ID" value="MDM1049338.1"/>
    <property type="molecule type" value="Genomic_DNA"/>
</dbReference>
<dbReference type="Proteomes" id="UP001170954">
    <property type="component" value="Unassembled WGS sequence"/>
</dbReference>